<dbReference type="CDD" id="cd00609">
    <property type="entry name" value="AAT_like"/>
    <property type="match status" value="1"/>
</dbReference>
<feature type="domain" description="Aminotransferase class I/classII large" evidence="4">
    <location>
        <begin position="66"/>
        <end position="368"/>
    </location>
</feature>
<dbReference type="SUPFAM" id="SSF53383">
    <property type="entry name" value="PLP-dependent transferases"/>
    <property type="match status" value="1"/>
</dbReference>
<reference evidence="6" key="1">
    <citation type="journal article" date="2019" name="Int. J. Syst. Evol. Microbiol.">
        <title>The Global Catalogue of Microorganisms (GCM) 10K type strain sequencing project: providing services to taxonomists for standard genome sequencing and annotation.</title>
        <authorList>
            <consortium name="The Broad Institute Genomics Platform"/>
            <consortium name="The Broad Institute Genome Sequencing Center for Infectious Disease"/>
            <person name="Wu L."/>
            <person name="Ma J."/>
        </authorList>
    </citation>
    <scope>NUCLEOTIDE SEQUENCE [LARGE SCALE GENOMIC DNA]</scope>
    <source>
        <strain evidence="6">JCM 9687</strain>
    </source>
</reference>
<protein>
    <submittedName>
        <fullName evidence="5">Pyridoxal phosphate-dependent aminotransferase</fullName>
    </submittedName>
</protein>
<dbReference type="InterPro" id="IPR023965">
    <property type="entry name" value="Capreomycidine_synthase"/>
</dbReference>
<organism evidence="5 6">
    <name type="scientific">Saccharopolyspora gregorii</name>
    <dbReference type="NCBI Taxonomy" id="33914"/>
    <lineage>
        <taxon>Bacteria</taxon>
        <taxon>Bacillati</taxon>
        <taxon>Actinomycetota</taxon>
        <taxon>Actinomycetes</taxon>
        <taxon>Pseudonocardiales</taxon>
        <taxon>Pseudonocardiaceae</taxon>
        <taxon>Saccharopolyspora</taxon>
    </lineage>
</organism>
<dbReference type="InterPro" id="IPR015421">
    <property type="entry name" value="PyrdxlP-dep_Trfase_major"/>
</dbReference>
<evidence type="ECO:0000313" key="6">
    <source>
        <dbReference type="Proteomes" id="UP001500483"/>
    </source>
</evidence>
<accession>A0ABP6RPP0</accession>
<dbReference type="InterPro" id="IPR004839">
    <property type="entry name" value="Aminotransferase_I/II_large"/>
</dbReference>
<dbReference type="Proteomes" id="UP001500483">
    <property type="component" value="Unassembled WGS sequence"/>
</dbReference>
<dbReference type="PANTHER" id="PTHR43510">
    <property type="entry name" value="AMINOTRANSFERASE FUNCTION, HYPOTHETICAL (EUROFUNG)"/>
    <property type="match status" value="1"/>
</dbReference>
<dbReference type="Gene3D" id="3.90.1150.10">
    <property type="entry name" value="Aspartate Aminotransferase, domain 1"/>
    <property type="match status" value="1"/>
</dbReference>
<comment type="similarity">
    <text evidence="3">Belongs to the class-II pyridoxal-phosphate-dependent aminotransferase family.</text>
</comment>
<dbReference type="GO" id="GO:0008483">
    <property type="term" value="F:transaminase activity"/>
    <property type="evidence" value="ECO:0007669"/>
    <property type="project" value="UniProtKB-KW"/>
</dbReference>
<evidence type="ECO:0000256" key="3">
    <source>
        <dbReference type="RuleBase" id="RU003693"/>
    </source>
</evidence>
<dbReference type="RefSeq" id="WP_344927481.1">
    <property type="nucleotide sequence ID" value="NZ_BAAAYK010000038.1"/>
</dbReference>
<dbReference type="InterPro" id="IPR015422">
    <property type="entry name" value="PyrdxlP-dep_Trfase_small"/>
</dbReference>
<comment type="cofactor">
    <cofactor evidence="1 3">
        <name>pyridoxal 5'-phosphate</name>
        <dbReference type="ChEBI" id="CHEBI:597326"/>
    </cofactor>
</comment>
<keyword evidence="2 3" id="KW-0663">Pyridoxal phosphate</keyword>
<dbReference type="PROSITE" id="PS00599">
    <property type="entry name" value="AA_TRANSFER_CLASS_2"/>
    <property type="match status" value="1"/>
</dbReference>
<proteinExistence type="inferred from homology"/>
<name>A0ABP6RPP0_9PSEU</name>
<dbReference type="EMBL" id="BAAAYK010000038">
    <property type="protein sequence ID" value="GAA3358783.1"/>
    <property type="molecule type" value="Genomic_DNA"/>
</dbReference>
<sequence length="385" mass="41679">MRATRLPDQVPANSAPLLEEWYRRHLRPGVLDLSSSGVRPYTFEQVRLACGIGRAELDAVLMDDSDSQGGADVRRAIADRYGDGDPDRVLVTHGSSEAIALTLPVVLRPGDRVVVQESAYHALGHYPAAIGCEVAVLPAGAVRGGHVDPAVLAELITGDVAAVIVNFPHNPTGRTLSPEGWAAFVDHVATTGALLVWDAAFSEITHRWAQLPEPASRYERTLSYGTFSKAFGLPGLRVGWCLGPPELLRATFPRRDRSTLFLSPLVELIAARAMRRAPALIEPRRAEARRNLDRLRAWVAEHAEHVRWQEPLGGVCALLEIRGLSGEAADCEAFCLGLLEAHRTLLVPGSAFGRPDGVRLGFGGAEREFRAGLGELSAWLRGARS</sequence>
<dbReference type="Pfam" id="PF00155">
    <property type="entry name" value="Aminotran_1_2"/>
    <property type="match status" value="1"/>
</dbReference>
<dbReference type="InterPro" id="IPR015424">
    <property type="entry name" value="PyrdxlP-dep_Trfase"/>
</dbReference>
<evidence type="ECO:0000313" key="5">
    <source>
        <dbReference type="EMBL" id="GAA3358783.1"/>
    </source>
</evidence>
<keyword evidence="5" id="KW-0808">Transferase</keyword>
<evidence type="ECO:0000256" key="2">
    <source>
        <dbReference type="ARBA" id="ARBA00022898"/>
    </source>
</evidence>
<evidence type="ECO:0000259" key="4">
    <source>
        <dbReference type="Pfam" id="PF00155"/>
    </source>
</evidence>
<evidence type="ECO:0000256" key="1">
    <source>
        <dbReference type="ARBA" id="ARBA00001933"/>
    </source>
</evidence>
<comment type="caution">
    <text evidence="5">The sequence shown here is derived from an EMBL/GenBank/DDBJ whole genome shotgun (WGS) entry which is preliminary data.</text>
</comment>
<gene>
    <name evidence="5" type="ORF">GCM10020366_32180</name>
</gene>
<dbReference type="PANTHER" id="PTHR43510:SF1">
    <property type="entry name" value="AMINOTRANSFERASE FUNCTION, HYPOTHETICAL (EUROFUNG)"/>
    <property type="match status" value="1"/>
</dbReference>
<keyword evidence="5" id="KW-0032">Aminotransferase</keyword>
<keyword evidence="6" id="KW-1185">Reference proteome</keyword>
<dbReference type="NCBIfam" id="TIGR03947">
    <property type="entry name" value="viomycin_VioD"/>
    <property type="match status" value="1"/>
</dbReference>
<dbReference type="InterPro" id="IPR001917">
    <property type="entry name" value="Aminotrans_II_pyridoxalP_BS"/>
</dbReference>
<dbReference type="Gene3D" id="3.40.640.10">
    <property type="entry name" value="Type I PLP-dependent aspartate aminotransferase-like (Major domain)"/>
    <property type="match status" value="1"/>
</dbReference>